<sequence length="466" mass="51361">MAYCVTEDQSEFLQAAYEGNLENFLRLVVKIDEGVGLARTAEKLKDGHGRNAFLWAASGGQTHICRFIVDYWKLSPFVKDNDQRSALHWAASGGHNELCKYLLEDLKFDSNIKDKIGTPPLFYAMDRDRLTTAEYLIEKGADITINDFTGYNPLHIAAERGHLGFLQLLTAKGAKVDVGVESKTPLMRAAARGMEEGVKFLLENNANPNTAADGFLTPLMLAIFKQSPECVELLLKAGADPNGRVCGTSALGVASYGNINVIKSLLKAGANPNNVDDYGFTPLEHAAYGQCAEAVVLLFPVTAPLSRVPGWSLDGFNNYKSSGEACGQGFFMRKHFFQLVKSKGDEAAKRKDQWVAIQWYNLAINIDPTEATVFSNRSFCWAQMNDGTAALLDALMCRELRPDWAKAYYREGLGWKLLGNLSKAIIAFTAALELEPNNNELRESLRDALEADFGTTNAAYISQLRI</sequence>
<dbReference type="InterPro" id="IPR013105">
    <property type="entry name" value="TPR_2"/>
</dbReference>
<feature type="repeat" description="TPR" evidence="4">
    <location>
        <begin position="405"/>
        <end position="438"/>
    </location>
</feature>
<dbReference type="InterPro" id="IPR019734">
    <property type="entry name" value="TPR_rpt"/>
</dbReference>
<dbReference type="InterPro" id="IPR051616">
    <property type="entry name" value="Cul2-RING_E3_ligase_SR"/>
</dbReference>
<organism evidence="5 6">
    <name type="scientific">Lithospermum erythrorhizon</name>
    <name type="common">Purple gromwell</name>
    <name type="synonym">Lithospermum officinale var. erythrorhizon</name>
    <dbReference type="NCBI Taxonomy" id="34254"/>
    <lineage>
        <taxon>Eukaryota</taxon>
        <taxon>Viridiplantae</taxon>
        <taxon>Streptophyta</taxon>
        <taxon>Embryophyta</taxon>
        <taxon>Tracheophyta</taxon>
        <taxon>Spermatophyta</taxon>
        <taxon>Magnoliopsida</taxon>
        <taxon>eudicotyledons</taxon>
        <taxon>Gunneridae</taxon>
        <taxon>Pentapetalae</taxon>
        <taxon>asterids</taxon>
        <taxon>lamiids</taxon>
        <taxon>Boraginales</taxon>
        <taxon>Boraginaceae</taxon>
        <taxon>Boraginoideae</taxon>
        <taxon>Lithospermeae</taxon>
        <taxon>Lithospermum</taxon>
    </lineage>
</organism>
<dbReference type="AlphaFoldDB" id="A0AAV3NQ32"/>
<evidence type="ECO:0000256" key="1">
    <source>
        <dbReference type="ARBA" id="ARBA00022737"/>
    </source>
</evidence>
<protein>
    <submittedName>
        <fullName evidence="5">Uncharacterized protein</fullName>
    </submittedName>
</protein>
<dbReference type="PANTHER" id="PTHR46224:SF67">
    <property type="entry name" value="HSP70-HSP90 ORGANIZING PROTEIN 3-LIKE"/>
    <property type="match status" value="1"/>
</dbReference>
<reference evidence="5 6" key="1">
    <citation type="submission" date="2024-01" db="EMBL/GenBank/DDBJ databases">
        <title>The complete chloroplast genome sequence of Lithospermum erythrorhizon: insights into the phylogenetic relationship among Boraginaceae species and the maternal lineages of purple gromwells.</title>
        <authorList>
            <person name="Okada T."/>
            <person name="Watanabe K."/>
        </authorList>
    </citation>
    <scope>NUCLEOTIDE SEQUENCE [LARGE SCALE GENOMIC DNA]</scope>
</reference>
<keyword evidence="1" id="KW-0677">Repeat</keyword>
<evidence type="ECO:0000256" key="4">
    <source>
        <dbReference type="PROSITE-ProRule" id="PRU00339"/>
    </source>
</evidence>
<keyword evidence="6" id="KW-1185">Reference proteome</keyword>
<accession>A0AAV3NQ32</accession>
<dbReference type="Proteomes" id="UP001454036">
    <property type="component" value="Unassembled WGS sequence"/>
</dbReference>
<feature type="repeat" description="ANK" evidence="3">
    <location>
        <begin position="149"/>
        <end position="181"/>
    </location>
</feature>
<dbReference type="PROSITE" id="PS50297">
    <property type="entry name" value="ANK_REP_REGION"/>
    <property type="match status" value="4"/>
</dbReference>
<proteinExistence type="predicted"/>
<dbReference type="Pfam" id="PF07719">
    <property type="entry name" value="TPR_2"/>
    <property type="match status" value="1"/>
</dbReference>
<dbReference type="PROSITE" id="PS50088">
    <property type="entry name" value="ANK_REPEAT"/>
    <property type="match status" value="4"/>
</dbReference>
<keyword evidence="2 4" id="KW-0802">TPR repeat</keyword>
<dbReference type="SMART" id="SM00248">
    <property type="entry name" value="ANK"/>
    <property type="match status" value="8"/>
</dbReference>
<dbReference type="Gene3D" id="1.25.40.10">
    <property type="entry name" value="Tetratricopeptide repeat domain"/>
    <property type="match status" value="1"/>
</dbReference>
<dbReference type="Gene3D" id="1.25.40.20">
    <property type="entry name" value="Ankyrin repeat-containing domain"/>
    <property type="match status" value="2"/>
</dbReference>
<gene>
    <name evidence="5" type="ORF">LIER_01327</name>
</gene>
<evidence type="ECO:0000256" key="2">
    <source>
        <dbReference type="ARBA" id="ARBA00022803"/>
    </source>
</evidence>
<dbReference type="InterPro" id="IPR036770">
    <property type="entry name" value="Ankyrin_rpt-contain_sf"/>
</dbReference>
<feature type="repeat" description="ANK" evidence="3">
    <location>
        <begin position="217"/>
        <end position="242"/>
    </location>
</feature>
<dbReference type="InterPro" id="IPR011990">
    <property type="entry name" value="TPR-like_helical_dom_sf"/>
</dbReference>
<dbReference type="PROSITE" id="PS50005">
    <property type="entry name" value="TPR"/>
    <property type="match status" value="1"/>
</dbReference>
<dbReference type="PANTHER" id="PTHR46224">
    <property type="entry name" value="ANKYRIN REPEAT FAMILY PROTEIN"/>
    <property type="match status" value="1"/>
</dbReference>
<comment type="caution">
    <text evidence="5">The sequence shown here is derived from an EMBL/GenBank/DDBJ whole genome shotgun (WGS) entry which is preliminary data.</text>
</comment>
<evidence type="ECO:0000256" key="3">
    <source>
        <dbReference type="PROSITE-ProRule" id="PRU00023"/>
    </source>
</evidence>
<dbReference type="PRINTS" id="PR01415">
    <property type="entry name" value="ANKYRIN"/>
</dbReference>
<dbReference type="SUPFAM" id="SSF48452">
    <property type="entry name" value="TPR-like"/>
    <property type="match status" value="1"/>
</dbReference>
<feature type="repeat" description="ANK" evidence="3">
    <location>
        <begin position="116"/>
        <end position="148"/>
    </location>
</feature>
<keyword evidence="3" id="KW-0040">ANK repeat</keyword>
<dbReference type="EMBL" id="BAABME010000126">
    <property type="protein sequence ID" value="GAA0139863.1"/>
    <property type="molecule type" value="Genomic_DNA"/>
</dbReference>
<dbReference type="SUPFAM" id="SSF48403">
    <property type="entry name" value="Ankyrin repeat"/>
    <property type="match status" value="2"/>
</dbReference>
<dbReference type="Pfam" id="PF12796">
    <property type="entry name" value="Ank_2"/>
    <property type="match status" value="3"/>
</dbReference>
<dbReference type="SMART" id="SM00028">
    <property type="entry name" value="TPR"/>
    <property type="match status" value="3"/>
</dbReference>
<feature type="repeat" description="ANK" evidence="3">
    <location>
        <begin position="181"/>
        <end position="213"/>
    </location>
</feature>
<evidence type="ECO:0000313" key="6">
    <source>
        <dbReference type="Proteomes" id="UP001454036"/>
    </source>
</evidence>
<dbReference type="InterPro" id="IPR002110">
    <property type="entry name" value="Ankyrin_rpt"/>
</dbReference>
<evidence type="ECO:0000313" key="5">
    <source>
        <dbReference type="EMBL" id="GAA0139863.1"/>
    </source>
</evidence>
<name>A0AAV3NQ32_LITER</name>